<gene>
    <name evidence="2" type="ORF">SSA02_17950</name>
</gene>
<feature type="signal peptide" evidence="1">
    <location>
        <begin position="1"/>
        <end position="19"/>
    </location>
</feature>
<evidence type="ECO:0000313" key="3">
    <source>
        <dbReference type="Proteomes" id="UP000321405"/>
    </source>
</evidence>
<evidence type="ECO:0000313" key="2">
    <source>
        <dbReference type="EMBL" id="GEL02632.1"/>
    </source>
</evidence>
<dbReference type="Proteomes" id="UP000321405">
    <property type="component" value="Unassembled WGS sequence"/>
</dbReference>
<reference evidence="2 3" key="1">
    <citation type="submission" date="2019-07" db="EMBL/GenBank/DDBJ databases">
        <title>Whole genome shotgun sequence of Swaminathania salitolerans NBRC 104436.</title>
        <authorList>
            <person name="Hosoyama A."/>
            <person name="Uohara A."/>
            <person name="Ohji S."/>
            <person name="Ichikawa N."/>
        </authorList>
    </citation>
    <scope>NUCLEOTIDE SEQUENCE [LARGE SCALE GENOMIC DNA]</scope>
    <source>
        <strain evidence="2 3">NBRC 104436</strain>
    </source>
</reference>
<dbReference type="AlphaFoldDB" id="A0A511BRB0"/>
<name>A0A511BRB0_9PROT</name>
<accession>A0A511BRB0</accession>
<evidence type="ECO:0008006" key="4">
    <source>
        <dbReference type="Google" id="ProtNLM"/>
    </source>
</evidence>
<proteinExistence type="predicted"/>
<dbReference type="OrthoDB" id="4205621at2"/>
<comment type="caution">
    <text evidence="2">The sequence shown here is derived from an EMBL/GenBank/DDBJ whole genome shotgun (WGS) entry which is preliminary data.</text>
</comment>
<protein>
    <recommendedName>
        <fullName evidence="4">Cupin</fullName>
    </recommendedName>
</protein>
<keyword evidence="1" id="KW-0732">Signal</keyword>
<dbReference type="EMBL" id="BJVC01000004">
    <property type="protein sequence ID" value="GEL02632.1"/>
    <property type="molecule type" value="Genomic_DNA"/>
</dbReference>
<dbReference type="CDD" id="cd07009">
    <property type="entry name" value="cupin_BLL0285-like"/>
    <property type="match status" value="1"/>
</dbReference>
<dbReference type="RefSeq" id="WP_147093724.1">
    <property type="nucleotide sequence ID" value="NZ_BJVC01000004.1"/>
</dbReference>
<organism evidence="2 3">
    <name type="scientific">Swaminathania salitolerans</name>
    <dbReference type="NCBI Taxonomy" id="182838"/>
    <lineage>
        <taxon>Bacteria</taxon>
        <taxon>Pseudomonadati</taxon>
        <taxon>Pseudomonadota</taxon>
        <taxon>Alphaproteobacteria</taxon>
        <taxon>Acetobacterales</taxon>
        <taxon>Acetobacteraceae</taxon>
        <taxon>Swaminathania</taxon>
    </lineage>
</organism>
<keyword evidence="3" id="KW-1185">Reference proteome</keyword>
<evidence type="ECO:0000256" key="1">
    <source>
        <dbReference type="SAM" id="SignalP"/>
    </source>
</evidence>
<sequence length="178" mass="19556">MTFRSRAFLLLALTGLASATPLHQARAETDQPQPPSVSYWDSWTDTHGVTHLTKCKLSNFSLSRLSPHTDPLWTNHAQKGMARMVTSVQPAHWEGGWHAPENVQWIIPLMGIWYVETMDGTRVELNPGDALLSEDVKAIADSKGHVGHLSGNVGDGPVALMITQFASAHARNKPCLTR</sequence>
<feature type="chain" id="PRO_5022101804" description="Cupin" evidence="1">
    <location>
        <begin position="20"/>
        <end position="178"/>
    </location>
</feature>